<dbReference type="GO" id="GO:0006310">
    <property type="term" value="P:DNA recombination"/>
    <property type="evidence" value="ECO:0007669"/>
    <property type="project" value="InterPro"/>
</dbReference>
<sequence>MKINSGCQDFDLFLEGGYESGLITGFYGAASTGKTTLVMLAALEQIKRGKKVFFIDTEHGFSIERFQQLGGSKNSMESLFVFDIKDFNEQCMKLEEIGKIKDFRGIGLIVIDTMSFFYRIALQEDKVANSKVARQFKILSYLSREYDIPVLVTHQVYSKIEKNDTEVVGGDMIKNWCKWLIHLQKGKKRKAVLVKPLQREFIFQIAENGIQKI</sequence>
<name>A0A1F6X2V9_9BACT</name>
<dbReference type="InterPro" id="IPR027417">
    <property type="entry name" value="P-loop_NTPase"/>
</dbReference>
<dbReference type="GO" id="GO:0140664">
    <property type="term" value="F:ATP-dependent DNA damage sensor activity"/>
    <property type="evidence" value="ECO:0007669"/>
    <property type="project" value="InterPro"/>
</dbReference>
<dbReference type="Proteomes" id="UP000185809">
    <property type="component" value="Unassembled WGS sequence"/>
</dbReference>
<dbReference type="InterPro" id="IPR011939">
    <property type="entry name" value="DNA_repair_and_recomb_RadB"/>
</dbReference>
<gene>
    <name evidence="7" type="ORF">A2995_00840</name>
</gene>
<proteinExistence type="inferred from homology"/>
<keyword evidence="4" id="KW-0067">ATP-binding</keyword>
<dbReference type="PROSITE" id="PS50162">
    <property type="entry name" value="RECA_2"/>
    <property type="match status" value="1"/>
</dbReference>
<dbReference type="InterPro" id="IPR020588">
    <property type="entry name" value="RecA_ATP-bd"/>
</dbReference>
<organism evidence="7 8">
    <name type="scientific">Candidatus Nomurabacteria bacterium RIFCSPLOWO2_01_FULL_33_24</name>
    <dbReference type="NCBI Taxonomy" id="1801765"/>
    <lineage>
        <taxon>Bacteria</taxon>
        <taxon>Candidatus Nomuraibacteriota</taxon>
    </lineage>
</organism>
<dbReference type="PANTHER" id="PTHR22942:SF47">
    <property type="entry name" value="DNA REPAIR AND RECOMBINATION PROTEIN RADB"/>
    <property type="match status" value="1"/>
</dbReference>
<dbReference type="GO" id="GO:0006281">
    <property type="term" value="P:DNA repair"/>
    <property type="evidence" value="ECO:0007669"/>
    <property type="project" value="InterPro"/>
</dbReference>
<dbReference type="SUPFAM" id="SSF52540">
    <property type="entry name" value="P-loop containing nucleoside triphosphate hydrolases"/>
    <property type="match status" value="1"/>
</dbReference>
<dbReference type="PIRSF" id="PIRSF003336">
    <property type="entry name" value="RadB"/>
    <property type="match status" value="1"/>
</dbReference>
<comment type="caution">
    <text evidence="7">The sequence shown here is derived from an EMBL/GenBank/DDBJ whole genome shotgun (WGS) entry which is preliminary data.</text>
</comment>
<reference evidence="7 8" key="1">
    <citation type="journal article" date="2016" name="Nat. Commun.">
        <title>Thousands of microbial genomes shed light on interconnected biogeochemical processes in an aquifer system.</title>
        <authorList>
            <person name="Anantharaman K."/>
            <person name="Brown C.T."/>
            <person name="Hug L.A."/>
            <person name="Sharon I."/>
            <person name="Castelle C.J."/>
            <person name="Probst A.J."/>
            <person name="Thomas B.C."/>
            <person name="Singh A."/>
            <person name="Wilkins M.J."/>
            <person name="Karaoz U."/>
            <person name="Brodie E.L."/>
            <person name="Williams K.H."/>
            <person name="Hubbard S.S."/>
            <person name="Banfield J.F."/>
        </authorList>
    </citation>
    <scope>NUCLEOTIDE SEQUENCE [LARGE SCALE GENOMIC DNA]</scope>
</reference>
<feature type="domain" description="RecA family profile 1" evidence="6">
    <location>
        <begin position="1"/>
        <end position="156"/>
    </location>
</feature>
<dbReference type="AlphaFoldDB" id="A0A1F6X2V9"/>
<evidence type="ECO:0000256" key="2">
    <source>
        <dbReference type="ARBA" id="ARBA00018143"/>
    </source>
</evidence>
<evidence type="ECO:0000256" key="5">
    <source>
        <dbReference type="ARBA" id="ARBA00024641"/>
    </source>
</evidence>
<dbReference type="GO" id="GO:0003684">
    <property type="term" value="F:damaged DNA binding"/>
    <property type="evidence" value="ECO:0007669"/>
    <property type="project" value="InterPro"/>
</dbReference>
<evidence type="ECO:0000256" key="3">
    <source>
        <dbReference type="ARBA" id="ARBA00022741"/>
    </source>
</evidence>
<accession>A0A1F6X2V9</accession>
<evidence type="ECO:0000256" key="4">
    <source>
        <dbReference type="ARBA" id="ARBA00022840"/>
    </source>
</evidence>
<evidence type="ECO:0000313" key="7">
    <source>
        <dbReference type="EMBL" id="OGI88480.1"/>
    </source>
</evidence>
<dbReference type="EMBL" id="MFUP01000002">
    <property type="protein sequence ID" value="OGI88480.1"/>
    <property type="molecule type" value="Genomic_DNA"/>
</dbReference>
<protein>
    <recommendedName>
        <fullName evidence="2">DNA repair and recombination protein RadB</fullName>
    </recommendedName>
</protein>
<dbReference type="Gene3D" id="3.40.50.300">
    <property type="entry name" value="P-loop containing nucleotide triphosphate hydrolases"/>
    <property type="match status" value="1"/>
</dbReference>
<evidence type="ECO:0000313" key="8">
    <source>
        <dbReference type="Proteomes" id="UP000185809"/>
    </source>
</evidence>
<dbReference type="GO" id="GO:0005524">
    <property type="term" value="F:ATP binding"/>
    <property type="evidence" value="ECO:0007669"/>
    <property type="project" value="UniProtKB-KW"/>
</dbReference>
<comment type="function">
    <text evidence="5">Involved in DNA repair and in homologous recombination. May regulate the cleavage reactions of the branch-structured DNA. Has a very weak ATPase activity that is not stimulated by DNA. Binds DNA but does not promote DNA strands exchange.</text>
</comment>
<dbReference type="Pfam" id="PF08423">
    <property type="entry name" value="Rad51"/>
    <property type="match status" value="1"/>
</dbReference>
<dbReference type="InterPro" id="IPR013632">
    <property type="entry name" value="Rad51_C"/>
</dbReference>
<evidence type="ECO:0000256" key="1">
    <source>
        <dbReference type="ARBA" id="ARBA00006876"/>
    </source>
</evidence>
<evidence type="ECO:0000259" key="6">
    <source>
        <dbReference type="PROSITE" id="PS50162"/>
    </source>
</evidence>
<keyword evidence="3" id="KW-0547">Nucleotide-binding</keyword>
<comment type="similarity">
    <text evidence="1">Belongs to the eukaryotic RecA-like protein family. RadB subfamily.</text>
</comment>
<dbReference type="PANTHER" id="PTHR22942">
    <property type="entry name" value="RECA/RAD51/RADA DNA STRAND-PAIRING FAMILY MEMBER"/>
    <property type="match status" value="1"/>
</dbReference>